<dbReference type="AlphaFoldDB" id="A0A419SFM0"/>
<gene>
    <name evidence="6" type="ORF">BEP19_09970</name>
</gene>
<feature type="coiled-coil region" evidence="4">
    <location>
        <begin position="267"/>
        <end position="337"/>
    </location>
</feature>
<feature type="region of interest" description="Disordered" evidence="5">
    <location>
        <begin position="392"/>
        <end position="413"/>
    </location>
</feature>
<dbReference type="RefSeq" id="WP_120190049.1">
    <property type="nucleotide sequence ID" value="NZ_MCHY01000009.1"/>
</dbReference>
<evidence type="ECO:0000256" key="3">
    <source>
        <dbReference type="ARBA" id="ARBA00013368"/>
    </source>
</evidence>
<comment type="subunit">
    <text evidence="2">Heterodimer of SbcC and SbcD.</text>
</comment>
<comment type="caution">
    <text evidence="6">The sequence shown here is derived from an EMBL/GenBank/DDBJ whole genome shotgun (WGS) entry which is preliminary data.</text>
</comment>
<dbReference type="SUPFAM" id="SSF52540">
    <property type="entry name" value="P-loop containing nucleoside triphosphate hydrolases"/>
    <property type="match status" value="1"/>
</dbReference>
<evidence type="ECO:0000313" key="6">
    <source>
        <dbReference type="EMBL" id="RKD22578.1"/>
    </source>
</evidence>
<comment type="similarity">
    <text evidence="1">Belongs to the SMC family. SbcC subfamily.</text>
</comment>
<reference evidence="6 7" key="1">
    <citation type="submission" date="2016-08" db="EMBL/GenBank/DDBJ databases">
        <title>Novel Firmicute Genomes.</title>
        <authorList>
            <person name="Poppleton D.I."/>
            <person name="Gribaldo S."/>
        </authorList>
    </citation>
    <scope>NUCLEOTIDE SEQUENCE [LARGE SCALE GENOMIC DNA]</scope>
    <source>
        <strain evidence="6 7">RAOx-1</strain>
    </source>
</reference>
<sequence length="661" mass="75474">MKKITLLSLTIRNFKGIKDFLFNTNGGNADAYGDNGTGKTTVPDSFLWLLFGKDTNNRSDFSIKTLDSEGRPINGLEHEVEGVFDIDKRTVTLKRIYKEVWTKPRNQPVAVFGGHTTDYFIDGVPTKKRDYDEFISNMIEEDVFKLITNPAYFNEQLKKDERRKVLMGVCGDVTDEEVISSNDKLVELPDILSGRSIEDHKKVIASKLSAIKKELDAIPTRISEVDRGMPDIGGLDKDGLQAKISVVNTRIDAKQDQISSIRNGNAITEKQKQIQEVEIELMRIKSAHESGSQDEVYKLKARLQEEQSNVTIFNRDLQSIEQQKKHNNERIKSIESKLAELRGIWKEVNAVEFTHNDECECPTCGQALPNDQVQAARDKALEEFNLKRSNRLEGLDAEGNQESERKKKLEQENVGLDKETEKVNERIADKQKLIKKLQEQLSKLENMVVDITENAEYVAKLTEKQQLSTELEGIRSSADQEIQSIQLKIVELRAERDQLQEDLSKFAFVKQAQDRIDELKGQERKLAKEYEELQRQLFLTEEFTRTKVEFLEDKINSKFKYARFRLFEEQVNGGLREDCTTTFDGVPYDSGLNNAAKINVGLDIINTLSEHYGFYAPIFVDNAEAVTQLIDTEAQLIRLIVSEQDKQLRVETKTSDESVVA</sequence>
<keyword evidence="4" id="KW-0175">Coiled coil</keyword>
<dbReference type="Gene3D" id="1.10.287.510">
    <property type="entry name" value="Helix hairpin bin"/>
    <property type="match status" value="1"/>
</dbReference>
<evidence type="ECO:0000256" key="5">
    <source>
        <dbReference type="SAM" id="MobiDB-lite"/>
    </source>
</evidence>
<dbReference type="EMBL" id="MCHY01000009">
    <property type="protein sequence ID" value="RKD22578.1"/>
    <property type="molecule type" value="Genomic_DNA"/>
</dbReference>
<dbReference type="Proteomes" id="UP000284219">
    <property type="component" value="Unassembled WGS sequence"/>
</dbReference>
<protein>
    <recommendedName>
        <fullName evidence="3">Nuclease SbcCD subunit C</fullName>
    </recommendedName>
</protein>
<dbReference type="OrthoDB" id="1698838at2"/>
<dbReference type="PANTHER" id="PTHR32114:SF2">
    <property type="entry name" value="ABC TRANSPORTER ABCH.3"/>
    <property type="match status" value="1"/>
</dbReference>
<feature type="compositionally biased region" description="Basic and acidic residues" evidence="5">
    <location>
        <begin position="402"/>
        <end position="413"/>
    </location>
</feature>
<organism evidence="6 7">
    <name type="scientific">Ammoniphilus oxalaticus</name>
    <dbReference type="NCBI Taxonomy" id="66863"/>
    <lineage>
        <taxon>Bacteria</taxon>
        <taxon>Bacillati</taxon>
        <taxon>Bacillota</taxon>
        <taxon>Bacilli</taxon>
        <taxon>Bacillales</taxon>
        <taxon>Paenibacillaceae</taxon>
        <taxon>Aneurinibacillus group</taxon>
        <taxon>Ammoniphilus</taxon>
    </lineage>
</organism>
<dbReference type="Gene3D" id="3.40.50.300">
    <property type="entry name" value="P-loop containing nucleotide triphosphate hydrolases"/>
    <property type="match status" value="1"/>
</dbReference>
<dbReference type="PANTHER" id="PTHR32114">
    <property type="entry name" value="ABC TRANSPORTER ABCH.3"/>
    <property type="match status" value="1"/>
</dbReference>
<accession>A0A419SFM0</accession>
<name>A0A419SFM0_9BACL</name>
<evidence type="ECO:0000256" key="2">
    <source>
        <dbReference type="ARBA" id="ARBA00011322"/>
    </source>
</evidence>
<evidence type="ECO:0000256" key="1">
    <source>
        <dbReference type="ARBA" id="ARBA00006930"/>
    </source>
</evidence>
<dbReference type="InterPro" id="IPR027417">
    <property type="entry name" value="P-loop_NTPase"/>
</dbReference>
<keyword evidence="7" id="KW-1185">Reference proteome</keyword>
<evidence type="ECO:0000313" key="7">
    <source>
        <dbReference type="Proteomes" id="UP000284219"/>
    </source>
</evidence>
<evidence type="ECO:0000256" key="4">
    <source>
        <dbReference type="SAM" id="Coils"/>
    </source>
</evidence>
<proteinExistence type="inferred from homology"/>